<evidence type="ECO:0000313" key="2">
    <source>
        <dbReference type="EMBL" id="KAE9537692.1"/>
    </source>
</evidence>
<dbReference type="Proteomes" id="UP000475862">
    <property type="component" value="Unassembled WGS sequence"/>
</dbReference>
<gene>
    <name evidence="2" type="ORF">AGLY_006715</name>
</gene>
<organism evidence="2 3">
    <name type="scientific">Aphis glycines</name>
    <name type="common">Soybean aphid</name>
    <dbReference type="NCBI Taxonomy" id="307491"/>
    <lineage>
        <taxon>Eukaryota</taxon>
        <taxon>Metazoa</taxon>
        <taxon>Ecdysozoa</taxon>
        <taxon>Arthropoda</taxon>
        <taxon>Hexapoda</taxon>
        <taxon>Insecta</taxon>
        <taxon>Pterygota</taxon>
        <taxon>Neoptera</taxon>
        <taxon>Paraneoptera</taxon>
        <taxon>Hemiptera</taxon>
        <taxon>Sternorrhyncha</taxon>
        <taxon>Aphidomorpha</taxon>
        <taxon>Aphidoidea</taxon>
        <taxon>Aphididae</taxon>
        <taxon>Aphidini</taxon>
        <taxon>Aphis</taxon>
        <taxon>Aphis</taxon>
    </lineage>
</organism>
<name>A0A6G0TSD9_APHGL</name>
<proteinExistence type="predicted"/>
<protein>
    <submittedName>
        <fullName evidence="2">Uncharacterized protein</fullName>
    </submittedName>
</protein>
<evidence type="ECO:0000313" key="3">
    <source>
        <dbReference type="Proteomes" id="UP000475862"/>
    </source>
</evidence>
<evidence type="ECO:0000256" key="1">
    <source>
        <dbReference type="SAM" id="Phobius"/>
    </source>
</evidence>
<comment type="caution">
    <text evidence="2">The sequence shown here is derived from an EMBL/GenBank/DDBJ whole genome shotgun (WGS) entry which is preliminary data.</text>
</comment>
<keyword evidence="3" id="KW-1185">Reference proteome</keyword>
<accession>A0A6G0TSD9</accession>
<feature type="transmembrane region" description="Helical" evidence="1">
    <location>
        <begin position="90"/>
        <end position="111"/>
    </location>
</feature>
<feature type="transmembrane region" description="Helical" evidence="1">
    <location>
        <begin position="123"/>
        <end position="142"/>
    </location>
</feature>
<keyword evidence="1" id="KW-0812">Transmembrane</keyword>
<sequence length="270" mass="31161">MIKRIFKNPCTDLMQLRIEINVTLITENYYFLRFNKHITPIDISSRQLHNTYSILSIQCTGVFKTFYMFETTIVKLYLLINHYVFINENIIYHTKMFGIIIILTVVYLNWGEVLDVRRIEFNLIFRIMIYEIIYMLDLILSIQSVCLPISCGNSSQAIATDMDMPVVTFSENAAPIDIPSIMLCRLSPNRTNRANKMMPANVSIIYNPHRLNHIIRAVSWNTAELDNDPVAKPKRILITVFFRFGSLTFVDFLGCNTGIWLSGDAIALIG</sequence>
<keyword evidence="1" id="KW-1133">Transmembrane helix</keyword>
<dbReference type="EMBL" id="VYZN01000018">
    <property type="protein sequence ID" value="KAE9537692.1"/>
    <property type="molecule type" value="Genomic_DNA"/>
</dbReference>
<reference evidence="2 3" key="1">
    <citation type="submission" date="2019-08" db="EMBL/GenBank/DDBJ databases">
        <title>The genome of the soybean aphid Biotype 1, its phylome, world population structure and adaptation to the North American continent.</title>
        <authorList>
            <person name="Giordano R."/>
            <person name="Donthu R.K."/>
            <person name="Hernandez A.G."/>
            <person name="Wright C.L."/>
            <person name="Zimin A.V."/>
        </authorList>
    </citation>
    <scope>NUCLEOTIDE SEQUENCE [LARGE SCALE GENOMIC DNA]</scope>
    <source>
        <tissue evidence="2">Whole aphids</tissue>
    </source>
</reference>
<keyword evidence="1" id="KW-0472">Membrane</keyword>
<dbReference type="AlphaFoldDB" id="A0A6G0TSD9"/>